<name>A0ABM4D4K1_HYDVU</name>
<protein>
    <submittedName>
        <fullName evidence="2">Uncharacterized protein LOC105850054 isoform X2</fullName>
    </submittedName>
</protein>
<keyword evidence="1" id="KW-1185">Reference proteome</keyword>
<dbReference type="PANTHER" id="PTHR17604">
    <property type="entry name" value="TRANSCRIPTION COFACTOR VESTIGIAL-LIKE PROTEIN 4"/>
    <property type="match status" value="1"/>
</dbReference>
<evidence type="ECO:0000313" key="1">
    <source>
        <dbReference type="Proteomes" id="UP001652625"/>
    </source>
</evidence>
<dbReference type="RefSeq" id="XP_065669202.1">
    <property type="nucleotide sequence ID" value="XM_065813130.1"/>
</dbReference>
<dbReference type="InterPro" id="IPR006627">
    <property type="entry name" value="TDU_repeat"/>
</dbReference>
<sequence>MRRESPLDVLSRAASIVQNEEKAGINMRNQLKTGQLPKGIVFSDGMEVPTKEIYRKSQIVSKSSQESKFMNSKLCELPVLTASYISKSQNINEHCKLPPPYHLHKLYEPNNYTEYSKSKSLITSPRYYPYQHHISTKDFERPSVDDHFRKSLGDQYLTSKNSYVIENDKPCSVDEHFAKALGKKWKLENEKSI</sequence>
<evidence type="ECO:0000313" key="2">
    <source>
        <dbReference type="RefSeq" id="XP_065669202.1"/>
    </source>
</evidence>
<reference evidence="2" key="1">
    <citation type="submission" date="2025-08" db="UniProtKB">
        <authorList>
            <consortium name="RefSeq"/>
        </authorList>
    </citation>
    <scope>IDENTIFICATION</scope>
</reference>
<dbReference type="Proteomes" id="UP001652625">
    <property type="component" value="Chromosome 12"/>
</dbReference>
<proteinExistence type="predicted"/>
<dbReference type="SMART" id="SM00711">
    <property type="entry name" value="TDU"/>
    <property type="match status" value="2"/>
</dbReference>
<dbReference type="InterPro" id="IPR028184">
    <property type="entry name" value="VGLL4"/>
</dbReference>
<gene>
    <name evidence="2" type="primary">LOC105850054</name>
</gene>
<dbReference type="GeneID" id="105850054"/>
<accession>A0ABM4D4K1</accession>
<dbReference type="PANTHER" id="PTHR17604:SF7">
    <property type="entry name" value="TONDU-DOMAIN-CONTAINING GROWTH INHIBITOR, ISOFORM A"/>
    <property type="match status" value="1"/>
</dbReference>
<organism evidence="1 2">
    <name type="scientific">Hydra vulgaris</name>
    <name type="common">Hydra</name>
    <name type="synonym">Hydra attenuata</name>
    <dbReference type="NCBI Taxonomy" id="6087"/>
    <lineage>
        <taxon>Eukaryota</taxon>
        <taxon>Metazoa</taxon>
        <taxon>Cnidaria</taxon>
        <taxon>Hydrozoa</taxon>
        <taxon>Hydroidolina</taxon>
        <taxon>Anthoathecata</taxon>
        <taxon>Aplanulata</taxon>
        <taxon>Hydridae</taxon>
        <taxon>Hydra</taxon>
    </lineage>
</organism>